<sequence>MEMFTEADLTAQMTANLTSLMAANLTGLVSILTIHPKQKSPIVLRAWRAVQSTQRLVHQAQTDDEADLEELALRVRWVKGIVDASVNPGKKQAVHIGAIHPSLLAEQADKKVGTWLDGVSCEGIEPTQARFWAWKLGKDMDVIYSEFDIDVYCMCCPPRSAGKAKTRARVLGLAVDTGYGFDMLERVSRPGSALGDYPEAYALTPLTVSDGSLFPETLPTAVSCSSMKAQAGTYQEREAEAALWRDLCPW</sequence>
<dbReference type="EMBL" id="JAKJXO020000002">
    <property type="protein sequence ID" value="KAL1610030.1"/>
    <property type="molecule type" value="Genomic_DNA"/>
</dbReference>
<dbReference type="Proteomes" id="UP001521785">
    <property type="component" value="Unassembled WGS sequence"/>
</dbReference>
<proteinExistence type="predicted"/>
<reference evidence="1 2" key="1">
    <citation type="submission" date="2024-02" db="EMBL/GenBank/DDBJ databases">
        <title>De novo assembly and annotation of 12 fungi associated with fruit tree decline syndrome in Ontario, Canada.</title>
        <authorList>
            <person name="Sulman M."/>
            <person name="Ellouze W."/>
            <person name="Ilyukhin E."/>
        </authorList>
    </citation>
    <scope>NUCLEOTIDE SEQUENCE [LARGE SCALE GENOMIC DNA]</scope>
    <source>
        <strain evidence="1 2">M42-189</strain>
    </source>
</reference>
<evidence type="ECO:0000313" key="1">
    <source>
        <dbReference type="EMBL" id="KAL1610030.1"/>
    </source>
</evidence>
<organism evidence="1 2">
    <name type="scientific">Paraconiothyrium brasiliense</name>
    <dbReference type="NCBI Taxonomy" id="300254"/>
    <lineage>
        <taxon>Eukaryota</taxon>
        <taxon>Fungi</taxon>
        <taxon>Dikarya</taxon>
        <taxon>Ascomycota</taxon>
        <taxon>Pezizomycotina</taxon>
        <taxon>Dothideomycetes</taxon>
        <taxon>Pleosporomycetidae</taxon>
        <taxon>Pleosporales</taxon>
        <taxon>Massarineae</taxon>
        <taxon>Didymosphaeriaceae</taxon>
        <taxon>Paraconiothyrium</taxon>
    </lineage>
</organism>
<gene>
    <name evidence="1" type="ORF">SLS60_001695</name>
</gene>
<name>A0ABR3S030_9PLEO</name>
<accession>A0ABR3S030</accession>
<comment type="caution">
    <text evidence="1">The sequence shown here is derived from an EMBL/GenBank/DDBJ whole genome shotgun (WGS) entry which is preliminary data.</text>
</comment>
<keyword evidence="2" id="KW-1185">Reference proteome</keyword>
<protein>
    <submittedName>
        <fullName evidence="1">Uncharacterized protein</fullName>
    </submittedName>
</protein>
<evidence type="ECO:0000313" key="2">
    <source>
        <dbReference type="Proteomes" id="UP001521785"/>
    </source>
</evidence>